<dbReference type="PANTHER" id="PTHR13743">
    <property type="entry name" value="BEIGE/BEACH-RELATED"/>
    <property type="match status" value="1"/>
</dbReference>
<dbReference type="InterPro" id="IPR036372">
    <property type="entry name" value="BEACH_dom_sf"/>
</dbReference>
<gene>
    <name evidence="2" type="ORF">CHLNCDRAFT_143625</name>
</gene>
<dbReference type="PROSITE" id="PS50197">
    <property type="entry name" value="BEACH"/>
    <property type="match status" value="1"/>
</dbReference>
<dbReference type="InterPro" id="IPR050865">
    <property type="entry name" value="BEACH_Domain"/>
</dbReference>
<protein>
    <recommendedName>
        <fullName evidence="1">BEACH domain-containing protein</fullName>
    </recommendedName>
</protein>
<dbReference type="SMART" id="SM01026">
    <property type="entry name" value="Beach"/>
    <property type="match status" value="1"/>
</dbReference>
<dbReference type="SUPFAM" id="SSF81837">
    <property type="entry name" value="BEACH domain"/>
    <property type="match status" value="1"/>
</dbReference>
<dbReference type="eggNOG" id="KOG1787">
    <property type="taxonomic scope" value="Eukaryota"/>
</dbReference>
<dbReference type="Proteomes" id="UP000008141">
    <property type="component" value="Unassembled WGS sequence"/>
</dbReference>
<dbReference type="Pfam" id="PF02138">
    <property type="entry name" value="Beach"/>
    <property type="match status" value="1"/>
</dbReference>
<dbReference type="AlphaFoldDB" id="E1ZA46"/>
<dbReference type="PANTHER" id="PTHR13743:SF112">
    <property type="entry name" value="BEACH DOMAIN-CONTAINING PROTEIN"/>
    <property type="match status" value="1"/>
</dbReference>
<reference evidence="2 3" key="1">
    <citation type="journal article" date="2010" name="Plant Cell">
        <title>The Chlorella variabilis NC64A genome reveals adaptation to photosymbiosis, coevolution with viruses, and cryptic sex.</title>
        <authorList>
            <person name="Blanc G."/>
            <person name="Duncan G."/>
            <person name="Agarkova I."/>
            <person name="Borodovsky M."/>
            <person name="Gurnon J."/>
            <person name="Kuo A."/>
            <person name="Lindquist E."/>
            <person name="Lucas S."/>
            <person name="Pangilinan J."/>
            <person name="Polle J."/>
            <person name="Salamov A."/>
            <person name="Terry A."/>
            <person name="Yamada T."/>
            <person name="Dunigan D.D."/>
            <person name="Grigoriev I.V."/>
            <person name="Claverie J.M."/>
            <person name="Van Etten J.L."/>
        </authorList>
    </citation>
    <scope>NUCLEOTIDE SEQUENCE [LARGE SCALE GENOMIC DNA]</scope>
    <source>
        <strain evidence="2 3">NC64A</strain>
    </source>
</reference>
<name>E1ZA46_CHLVA</name>
<evidence type="ECO:0000313" key="2">
    <source>
        <dbReference type="EMBL" id="EFN57202.1"/>
    </source>
</evidence>
<dbReference type="RefSeq" id="XP_005849304.1">
    <property type="nucleotide sequence ID" value="XM_005849242.1"/>
</dbReference>
<dbReference type="InParanoid" id="E1ZA46"/>
<feature type="domain" description="BEACH" evidence="1">
    <location>
        <begin position="1"/>
        <end position="117"/>
    </location>
</feature>
<sequence length="117" mass="13139">MGRALQGGRFDHGDRLFHSVAATWQNCLDNTADVKELTPEFFYQPEFLLNTNGFDLGRKQGGEALGDVELPPWAKGSADEFVRLQREALEGEHVSQDLHHWIDLVFGCKQRGAPMVV</sequence>
<dbReference type="OrthoDB" id="26681at2759"/>
<dbReference type="Gene3D" id="1.10.1540.10">
    <property type="entry name" value="BEACH domain"/>
    <property type="match status" value="1"/>
</dbReference>
<dbReference type="InterPro" id="IPR000409">
    <property type="entry name" value="BEACH_dom"/>
</dbReference>
<dbReference type="OMA" id="WAKGSAD"/>
<dbReference type="EMBL" id="GL433840">
    <property type="protein sequence ID" value="EFN57202.1"/>
    <property type="molecule type" value="Genomic_DNA"/>
</dbReference>
<proteinExistence type="predicted"/>
<keyword evidence="3" id="KW-1185">Reference proteome</keyword>
<organism evidence="3">
    <name type="scientific">Chlorella variabilis</name>
    <name type="common">Green alga</name>
    <dbReference type="NCBI Taxonomy" id="554065"/>
    <lineage>
        <taxon>Eukaryota</taxon>
        <taxon>Viridiplantae</taxon>
        <taxon>Chlorophyta</taxon>
        <taxon>core chlorophytes</taxon>
        <taxon>Trebouxiophyceae</taxon>
        <taxon>Chlorellales</taxon>
        <taxon>Chlorellaceae</taxon>
        <taxon>Chlorella clade</taxon>
        <taxon>Chlorella</taxon>
    </lineage>
</organism>
<dbReference type="KEGG" id="cvr:CHLNCDRAFT_143625"/>
<accession>E1ZA46</accession>
<dbReference type="GeneID" id="17356643"/>
<evidence type="ECO:0000313" key="3">
    <source>
        <dbReference type="Proteomes" id="UP000008141"/>
    </source>
</evidence>
<evidence type="ECO:0000259" key="1">
    <source>
        <dbReference type="PROSITE" id="PS50197"/>
    </source>
</evidence>